<accession>A0A438JPL0</accession>
<reference evidence="2 3" key="1">
    <citation type="journal article" date="2018" name="PLoS Genet.">
        <title>Population sequencing reveals clonal diversity and ancestral inbreeding in the grapevine cultivar Chardonnay.</title>
        <authorList>
            <person name="Roach M.J."/>
            <person name="Johnson D.L."/>
            <person name="Bohlmann J."/>
            <person name="van Vuuren H.J."/>
            <person name="Jones S.J."/>
            <person name="Pretorius I.S."/>
            <person name="Schmidt S.A."/>
            <person name="Borneman A.R."/>
        </authorList>
    </citation>
    <scope>NUCLEOTIDE SEQUENCE [LARGE SCALE GENOMIC DNA]</scope>
    <source>
        <strain evidence="3">cv. Chardonnay</strain>
        <tissue evidence="2">Leaf</tissue>
    </source>
</reference>
<dbReference type="InterPro" id="IPR013103">
    <property type="entry name" value="RVT_2"/>
</dbReference>
<comment type="caution">
    <text evidence="2">The sequence shown here is derived from an EMBL/GenBank/DDBJ whole genome shotgun (WGS) entry which is preliminary data.</text>
</comment>
<evidence type="ECO:0000313" key="2">
    <source>
        <dbReference type="EMBL" id="RVX10899.1"/>
    </source>
</evidence>
<sequence length="187" mass="21962">MPKNHPISNAIGNVNEHVVTRRQSRLNEMGIVCYTSQLEPKNVKEASGDESWTTALQEELNQFIRNDVWYLVPRPKDKHVIARLESIRILLAMAYSLRIKLYQMDVKSTFLKGILSEEAYVEQPKGFEDPRFPNHVYRLKKALYGLKQVPRVWYERLTTYLLEKKFKTKEVDKGLFIHRSKDELLVA</sequence>
<organism evidence="2 3">
    <name type="scientific">Vitis vinifera</name>
    <name type="common">Grape</name>
    <dbReference type="NCBI Taxonomy" id="29760"/>
    <lineage>
        <taxon>Eukaryota</taxon>
        <taxon>Viridiplantae</taxon>
        <taxon>Streptophyta</taxon>
        <taxon>Embryophyta</taxon>
        <taxon>Tracheophyta</taxon>
        <taxon>Spermatophyta</taxon>
        <taxon>Magnoliopsida</taxon>
        <taxon>eudicotyledons</taxon>
        <taxon>Gunneridae</taxon>
        <taxon>Pentapetalae</taxon>
        <taxon>rosids</taxon>
        <taxon>Vitales</taxon>
        <taxon>Vitaceae</taxon>
        <taxon>Viteae</taxon>
        <taxon>Vitis</taxon>
    </lineage>
</organism>
<feature type="domain" description="Reverse transcriptase Ty1/copia-type" evidence="1">
    <location>
        <begin position="81"/>
        <end position="186"/>
    </location>
</feature>
<dbReference type="Pfam" id="PF07727">
    <property type="entry name" value="RVT_2"/>
    <property type="match status" value="1"/>
</dbReference>
<dbReference type="Proteomes" id="UP000288805">
    <property type="component" value="Unassembled WGS sequence"/>
</dbReference>
<name>A0A438JPL0_VITVI</name>
<dbReference type="EMBL" id="QGNW01000033">
    <property type="protein sequence ID" value="RVX10899.1"/>
    <property type="molecule type" value="Genomic_DNA"/>
</dbReference>
<protein>
    <submittedName>
        <fullName evidence="2">Retrovirus-related Pol polyprotein from transposon RE2</fullName>
    </submittedName>
</protein>
<evidence type="ECO:0000313" key="3">
    <source>
        <dbReference type="Proteomes" id="UP000288805"/>
    </source>
</evidence>
<evidence type="ECO:0000259" key="1">
    <source>
        <dbReference type="Pfam" id="PF07727"/>
    </source>
</evidence>
<proteinExistence type="predicted"/>
<dbReference type="AlphaFoldDB" id="A0A438JPL0"/>
<gene>
    <name evidence="2" type="primary">RE2_334</name>
    <name evidence="2" type="ORF">CK203_018333</name>
</gene>